<accession>S9QDD5</accession>
<dbReference type="AlphaFoldDB" id="S9QDD5"/>
<keyword evidence="3" id="KW-1185">Reference proteome</keyword>
<reference evidence="2" key="1">
    <citation type="submission" date="2013-05" db="EMBL/GenBank/DDBJ databases">
        <title>Genome assembly of Cystobacter fuscus DSM 2262.</title>
        <authorList>
            <person name="Sharma G."/>
            <person name="Khatri I."/>
            <person name="Kaur C."/>
            <person name="Mayilraj S."/>
            <person name="Subramanian S."/>
        </authorList>
    </citation>
    <scope>NUCLEOTIDE SEQUENCE [LARGE SCALE GENOMIC DNA]</scope>
    <source>
        <strain evidence="2">DSM 2262</strain>
    </source>
</reference>
<name>S9QDD5_CYSF2</name>
<feature type="region of interest" description="Disordered" evidence="1">
    <location>
        <begin position="1"/>
        <end position="25"/>
    </location>
</feature>
<dbReference type="EMBL" id="ANAH02000017">
    <property type="protein sequence ID" value="EPX59364.1"/>
    <property type="molecule type" value="Genomic_DNA"/>
</dbReference>
<proteinExistence type="predicted"/>
<sequence>MSPRTPARQRMSNTRRSGCCAPRGPWCSSAPPPGRIRLELAPGGTVT</sequence>
<gene>
    <name evidence="2" type="ORF">D187_002854</name>
</gene>
<dbReference type="Proteomes" id="UP000011682">
    <property type="component" value="Unassembled WGS sequence"/>
</dbReference>
<evidence type="ECO:0000256" key="1">
    <source>
        <dbReference type="SAM" id="MobiDB-lite"/>
    </source>
</evidence>
<protein>
    <submittedName>
        <fullName evidence="2">Uncharacterized protein</fullName>
    </submittedName>
</protein>
<evidence type="ECO:0000313" key="2">
    <source>
        <dbReference type="EMBL" id="EPX59364.1"/>
    </source>
</evidence>
<organism evidence="2 3">
    <name type="scientific">Cystobacter fuscus (strain ATCC 25194 / DSM 2262 / NBRC 100088 / M29)</name>
    <dbReference type="NCBI Taxonomy" id="1242864"/>
    <lineage>
        <taxon>Bacteria</taxon>
        <taxon>Pseudomonadati</taxon>
        <taxon>Myxococcota</taxon>
        <taxon>Myxococcia</taxon>
        <taxon>Myxococcales</taxon>
        <taxon>Cystobacterineae</taxon>
        <taxon>Archangiaceae</taxon>
        <taxon>Cystobacter</taxon>
    </lineage>
</organism>
<evidence type="ECO:0000313" key="3">
    <source>
        <dbReference type="Proteomes" id="UP000011682"/>
    </source>
</evidence>
<comment type="caution">
    <text evidence="2">The sequence shown here is derived from an EMBL/GenBank/DDBJ whole genome shotgun (WGS) entry which is preliminary data.</text>
</comment>